<dbReference type="InterPro" id="IPR025714">
    <property type="entry name" value="Methyltranfer_dom"/>
</dbReference>
<dbReference type="InterPro" id="IPR051939">
    <property type="entry name" value="Glycosyltr_41/O-GlcNAc_trsf"/>
</dbReference>
<dbReference type="Proteomes" id="UP000216913">
    <property type="component" value="Unassembled WGS sequence"/>
</dbReference>
<dbReference type="Gene3D" id="3.40.50.11380">
    <property type="match status" value="1"/>
</dbReference>
<dbReference type="Pfam" id="PF13844">
    <property type="entry name" value="Glyco_transf_41"/>
    <property type="match status" value="2"/>
</dbReference>
<keyword evidence="4" id="KW-0328">Glycosyltransferase</keyword>
<evidence type="ECO:0000256" key="1">
    <source>
        <dbReference type="ARBA" id="ARBA00004922"/>
    </source>
</evidence>
<feature type="domain" description="Methyltransferase" evidence="11">
    <location>
        <begin position="64"/>
        <end position="176"/>
    </location>
</feature>
<evidence type="ECO:0000256" key="4">
    <source>
        <dbReference type="ARBA" id="ARBA00022676"/>
    </source>
</evidence>
<feature type="domain" description="O-GlcNAc transferase C-terminal" evidence="10">
    <location>
        <begin position="983"/>
        <end position="1155"/>
    </location>
</feature>
<protein>
    <recommendedName>
        <fullName evidence="3">protein O-GlcNAc transferase</fullName>
        <ecNumber evidence="3">2.4.1.255</ecNumber>
    </recommendedName>
</protein>
<dbReference type="InterPro" id="IPR011990">
    <property type="entry name" value="TPR-like_helical_dom_sf"/>
</dbReference>
<keyword evidence="5" id="KW-0808">Transferase</keyword>
<dbReference type="AlphaFoldDB" id="A0A261TW84"/>
<dbReference type="Gene3D" id="1.25.40.10">
    <property type="entry name" value="Tetratricopeptide repeat domain"/>
    <property type="match status" value="1"/>
</dbReference>
<dbReference type="EMBL" id="NEVP01000004">
    <property type="protein sequence ID" value="OZI53909.1"/>
    <property type="molecule type" value="Genomic_DNA"/>
</dbReference>
<feature type="repeat" description="TPR" evidence="8">
    <location>
        <begin position="694"/>
        <end position="727"/>
    </location>
</feature>
<evidence type="ECO:0000256" key="8">
    <source>
        <dbReference type="PROSITE-ProRule" id="PRU00339"/>
    </source>
</evidence>
<evidence type="ECO:0000313" key="12">
    <source>
        <dbReference type="EMBL" id="OZI53909.1"/>
    </source>
</evidence>
<comment type="similarity">
    <text evidence="2">Belongs to the glycosyltransferase 41 family. O-GlcNAc transferase subfamily.</text>
</comment>
<reference evidence="12 13" key="1">
    <citation type="submission" date="2017-05" db="EMBL/GenBank/DDBJ databases">
        <title>Complete and WGS of Bordetella genogroups.</title>
        <authorList>
            <person name="Spilker T."/>
            <person name="LiPuma J."/>
        </authorList>
    </citation>
    <scope>NUCLEOTIDE SEQUENCE [LARGE SCALE GENOMIC DNA]</scope>
    <source>
        <strain evidence="12 13">AU10456</strain>
    </source>
</reference>
<dbReference type="SUPFAM" id="SSF48452">
    <property type="entry name" value="TPR-like"/>
    <property type="match status" value="1"/>
</dbReference>
<feature type="domain" description="O-GlcNAc transferase C-terminal" evidence="10">
    <location>
        <begin position="808"/>
        <end position="953"/>
    </location>
</feature>
<evidence type="ECO:0000259" key="10">
    <source>
        <dbReference type="Pfam" id="PF13844"/>
    </source>
</evidence>
<evidence type="ECO:0000256" key="3">
    <source>
        <dbReference type="ARBA" id="ARBA00011970"/>
    </source>
</evidence>
<evidence type="ECO:0000313" key="13">
    <source>
        <dbReference type="Proteomes" id="UP000216913"/>
    </source>
</evidence>
<dbReference type="PANTHER" id="PTHR44835">
    <property type="entry name" value="UDP-N-ACETYLGLUCOSAMINE--PEPTIDE N-ACETYLGLUCOSAMINYLTRANSFERASE SPINDLY-RELATED"/>
    <property type="match status" value="1"/>
</dbReference>
<name>A0A261TW84_9BORD</name>
<dbReference type="Gene3D" id="3.40.50.2000">
    <property type="entry name" value="Glycogen Phosphorylase B"/>
    <property type="match status" value="1"/>
</dbReference>
<dbReference type="GO" id="GO:0097363">
    <property type="term" value="F:protein O-acetylglucosaminyltransferase activity"/>
    <property type="evidence" value="ECO:0007669"/>
    <property type="project" value="UniProtKB-EC"/>
</dbReference>
<dbReference type="OrthoDB" id="101857at2"/>
<dbReference type="SMART" id="SM00028">
    <property type="entry name" value="TPR"/>
    <property type="match status" value="2"/>
</dbReference>
<feature type="domain" description="Methyltransferase regulatory" evidence="9">
    <location>
        <begin position="252"/>
        <end position="323"/>
    </location>
</feature>
<dbReference type="Gene3D" id="3.40.50.150">
    <property type="entry name" value="Vaccinia Virus protein VP39"/>
    <property type="match status" value="1"/>
</dbReference>
<sequence>MPLRRMPSITNGAAFATLITMLNTAPQSPNAIASAKRLDYTLSPGHLRASAHLYGIATTPLDTARVLEIGCAAAENLLPLAQAYPRATVQGVDTNPEAIERGRRHAELLGLDNLSLQALQFEELLDWQTGVGPFDYILVRGLFSALGNDAQTALLMWCRSVLAPAGVVFVDYATNPGAKAAEIVRDAIMLHAHDATTEDEVKASARAALTLFQSGISGTNPLGPALDQSSKAFASELADDAGAPSPYLLGSNACYLVEFTDRAQQAGLAYVGDGLPLTELPQHYGQNVALSQSLMALGRPKVMRQQYLDFAIGRASRRSLLVHEDRTADIQSKPDVERLRELRWATGLMRASVNYAVKGVMYLGNAGQVLNTSDPLTIALVDTLAHAWPASLSYEALARALEHGMTDRPGTYSQDALDKALQTLLFQNLLYYALEAGPYDQPDDAPLELVTGICHNFSALTHNVITQFNLWHETLAWNPPNVEKKIIKQIATGTPLGAISDELWELNGKTDKTQGVTFAGAAATALASLKRYGGLRSGNGTWLALLRNGLSEADHAGPFWHHYIDALTRQALNHGYAFVTEPATTGTTSPALAAATRKLADQANSEGYASAIADTRKLLAKHPNHYQGWEILVYSLCRSGYIEEALKAALRLLDLAPMRQLSYARLGECLTTAGRVIEALAAGRRCLELDPTNAVSHLTLGDALAAAGRYSEAEHACRRALEIKPTLQAARTNLVNILAQRGDAVAAEQAAKDGLEVFPKLATLHNNRLFAANYAPEKSAEEIFEAYREFEKALCEPLYTLWRPFRNTRTPGRKLKVGYVSPDFRLHSGNEFIEPLLSNHDRSQFELYAYAEVKTEDVVTRRFKGYFDHWVGIRGVGADALTEQIRKDGIDILIDLAGHTGHNRLSVFARKPAPVSITWLGFGYTTGIKAIDYILTDGVMAPAGSEHLFAERPWRLEHGSLVYQAKPGMGHVSELPALNNERITLGSLSRSIRINARTVRVWSEIMRRIPNAQLVLDSGSFGEPQLQQEMAARFMAQGIAGDRLLIGKNSPPWNVLRKMDIGLDCFPHNSGVTLVETLYMGVPYVTLADRPSVGRIGSSLLHSAGHPEWVANTEDEYIEKVVALASDLPALAEIRGKLRGELEASPLMDGKGFTRRVEAAFQDMFKTWCESSQ</sequence>
<keyword evidence="6" id="KW-0677">Repeat</keyword>
<evidence type="ECO:0000256" key="7">
    <source>
        <dbReference type="ARBA" id="ARBA00022803"/>
    </source>
</evidence>
<comment type="pathway">
    <text evidence="1">Protein modification; protein glycosylation.</text>
</comment>
<evidence type="ECO:0000259" key="9">
    <source>
        <dbReference type="Pfam" id="PF10119"/>
    </source>
</evidence>
<keyword evidence="7 8" id="KW-0802">TPR repeat</keyword>
<evidence type="ECO:0000259" key="11">
    <source>
        <dbReference type="Pfam" id="PF13847"/>
    </source>
</evidence>
<dbReference type="PANTHER" id="PTHR44835:SF1">
    <property type="entry name" value="PROTEIN O-GLCNAC TRANSFERASE"/>
    <property type="match status" value="1"/>
</dbReference>
<dbReference type="InterPro" id="IPR029489">
    <property type="entry name" value="OGT/SEC/SPY_C"/>
</dbReference>
<dbReference type="InterPro" id="IPR029063">
    <property type="entry name" value="SAM-dependent_MTases_sf"/>
</dbReference>
<evidence type="ECO:0000256" key="6">
    <source>
        <dbReference type="ARBA" id="ARBA00022737"/>
    </source>
</evidence>
<dbReference type="InterPro" id="IPR019734">
    <property type="entry name" value="TPR_rpt"/>
</dbReference>
<dbReference type="PROSITE" id="PS50005">
    <property type="entry name" value="TPR"/>
    <property type="match status" value="2"/>
</dbReference>
<comment type="caution">
    <text evidence="12">The sequence shown here is derived from an EMBL/GenBank/DDBJ whole genome shotgun (WGS) entry which is preliminary data.</text>
</comment>
<dbReference type="Pfam" id="PF07719">
    <property type="entry name" value="TPR_2"/>
    <property type="match status" value="1"/>
</dbReference>
<feature type="repeat" description="TPR" evidence="8">
    <location>
        <begin position="660"/>
        <end position="693"/>
    </location>
</feature>
<dbReference type="InterPro" id="IPR018773">
    <property type="entry name" value="MeTrfase_reg_dom_prd"/>
</dbReference>
<dbReference type="EC" id="2.4.1.255" evidence="3"/>
<accession>A0A261TW84</accession>
<keyword evidence="13" id="KW-1185">Reference proteome</keyword>
<dbReference type="SUPFAM" id="SSF53335">
    <property type="entry name" value="S-adenosyl-L-methionine-dependent methyltransferases"/>
    <property type="match status" value="1"/>
</dbReference>
<organism evidence="12 13">
    <name type="scientific">Bordetella genomosp. 5</name>
    <dbReference type="NCBI Taxonomy" id="1395608"/>
    <lineage>
        <taxon>Bacteria</taxon>
        <taxon>Pseudomonadati</taxon>
        <taxon>Pseudomonadota</taxon>
        <taxon>Betaproteobacteria</taxon>
        <taxon>Burkholderiales</taxon>
        <taxon>Alcaligenaceae</taxon>
        <taxon>Bordetella</taxon>
    </lineage>
</organism>
<dbReference type="InterPro" id="IPR013105">
    <property type="entry name" value="TPR_2"/>
</dbReference>
<dbReference type="CDD" id="cd02440">
    <property type="entry name" value="AdoMet_MTases"/>
    <property type="match status" value="1"/>
</dbReference>
<dbReference type="Pfam" id="PF13847">
    <property type="entry name" value="Methyltransf_31"/>
    <property type="match status" value="1"/>
</dbReference>
<evidence type="ECO:0000256" key="5">
    <source>
        <dbReference type="ARBA" id="ARBA00022679"/>
    </source>
</evidence>
<gene>
    <name evidence="12" type="ORF">CAL25_08135</name>
</gene>
<proteinExistence type="inferred from homology"/>
<dbReference type="Pfam" id="PF10119">
    <property type="entry name" value="MethyTransf_Reg"/>
    <property type="match status" value="1"/>
</dbReference>
<evidence type="ECO:0000256" key="2">
    <source>
        <dbReference type="ARBA" id="ARBA00005386"/>
    </source>
</evidence>